<dbReference type="CDD" id="cd24082">
    <property type="entry name" value="ASKHA_NBD_GspK-like"/>
    <property type="match status" value="1"/>
</dbReference>
<organism evidence="2 3">
    <name type="scientific">Mangrovibacter phragmitis</name>
    <dbReference type="NCBI Taxonomy" id="1691903"/>
    <lineage>
        <taxon>Bacteria</taxon>
        <taxon>Pseudomonadati</taxon>
        <taxon>Pseudomonadota</taxon>
        <taxon>Gammaproteobacteria</taxon>
        <taxon>Enterobacterales</taxon>
        <taxon>Enterobacteriaceae</taxon>
        <taxon>Mangrovibacter</taxon>
    </lineage>
</organism>
<sequence>MQTAYFIGVDGGGTQCRTRLTNQNGDILAACTGGPANIWSQFDSAMKRVCQLLDETLHAAGFGPREARQTHVVLGLAGGNISRVRVQAQAWPQAYASWQVFSDVEIACPGAHHGQPGAVLITGTGSQGAVWDGQAFRCVGGWGMSLSDQGSGAWLGQQALRLALKAHENLVEHTPLTRALMANFDNEPETLLAWSVQATPAQWGQFAPQIFQAAREQDNHGVALLACCAQEVSALISNLSQNGRYPVAMLGGLALPIHPWLSAEIQAMLVPAGGDALSGALRLARLCA</sequence>
<feature type="domain" description="ATPase BadF/BadG/BcrA/BcrD type" evidence="1">
    <location>
        <begin position="7"/>
        <end position="255"/>
    </location>
</feature>
<dbReference type="OrthoDB" id="9816014at2"/>
<protein>
    <submittedName>
        <fullName evidence="2">N-acetylglucosamine kinase</fullName>
    </submittedName>
</protein>
<proteinExistence type="predicted"/>
<keyword evidence="2" id="KW-0418">Kinase</keyword>
<dbReference type="Proteomes" id="UP000078225">
    <property type="component" value="Unassembled WGS sequence"/>
</dbReference>
<dbReference type="STRING" id="1691903.A9B99_03085"/>
<reference evidence="3" key="1">
    <citation type="submission" date="2016-05" db="EMBL/GenBank/DDBJ databases">
        <authorList>
            <person name="Behera P."/>
            <person name="Vaishampayan P."/>
            <person name="Singh N."/>
            <person name="Raina V."/>
            <person name="Suar M."/>
            <person name="Pattnaik A."/>
            <person name="Rastogi G."/>
        </authorList>
    </citation>
    <scope>NUCLEOTIDE SEQUENCE [LARGE SCALE GENOMIC DNA]</scope>
    <source>
        <strain evidence="3">MP23</strain>
    </source>
</reference>
<dbReference type="PANTHER" id="PTHR43190">
    <property type="entry name" value="N-ACETYL-D-GLUCOSAMINE KINASE"/>
    <property type="match status" value="1"/>
</dbReference>
<dbReference type="InterPro" id="IPR043129">
    <property type="entry name" value="ATPase_NBD"/>
</dbReference>
<comment type="caution">
    <text evidence="2">The sequence shown here is derived from an EMBL/GenBank/DDBJ whole genome shotgun (WGS) entry which is preliminary data.</text>
</comment>
<dbReference type="Pfam" id="PF01869">
    <property type="entry name" value="BcrAD_BadFG"/>
    <property type="match status" value="1"/>
</dbReference>
<keyword evidence="2" id="KW-0808">Transferase</keyword>
<dbReference type="Gene3D" id="3.30.420.40">
    <property type="match status" value="2"/>
</dbReference>
<evidence type="ECO:0000313" key="2">
    <source>
        <dbReference type="EMBL" id="OAT79229.1"/>
    </source>
</evidence>
<evidence type="ECO:0000259" key="1">
    <source>
        <dbReference type="Pfam" id="PF01869"/>
    </source>
</evidence>
<dbReference type="RefSeq" id="WP_064595492.1">
    <property type="nucleotide sequence ID" value="NZ_LYRP01000001.1"/>
</dbReference>
<dbReference type="InterPro" id="IPR002731">
    <property type="entry name" value="ATPase_BadF"/>
</dbReference>
<dbReference type="EMBL" id="LYRP01000001">
    <property type="protein sequence ID" value="OAT79229.1"/>
    <property type="molecule type" value="Genomic_DNA"/>
</dbReference>
<dbReference type="AlphaFoldDB" id="A0A1B7LA83"/>
<name>A0A1B7LA83_9ENTR</name>
<keyword evidence="3" id="KW-1185">Reference proteome</keyword>
<dbReference type="GO" id="GO:0016301">
    <property type="term" value="F:kinase activity"/>
    <property type="evidence" value="ECO:0007669"/>
    <property type="project" value="UniProtKB-KW"/>
</dbReference>
<evidence type="ECO:0000313" key="3">
    <source>
        <dbReference type="Proteomes" id="UP000078225"/>
    </source>
</evidence>
<gene>
    <name evidence="2" type="ORF">A9B99_03085</name>
</gene>
<dbReference type="PANTHER" id="PTHR43190:SF3">
    <property type="entry name" value="N-ACETYL-D-GLUCOSAMINE KINASE"/>
    <property type="match status" value="1"/>
</dbReference>
<dbReference type="SUPFAM" id="SSF53067">
    <property type="entry name" value="Actin-like ATPase domain"/>
    <property type="match status" value="2"/>
</dbReference>
<accession>A0A1B7LA83</accession>
<dbReference type="InterPro" id="IPR052519">
    <property type="entry name" value="Euk-type_GlcNAc_Kinase"/>
</dbReference>